<sequence length="138" mass="15222">MGMSFYKRNNEQRWRGPGIVIGRNGKQMLVKHSGTFVRVHTVRPAKMPIKDISQGGSSAFDKTREFGSLDGSSSFWQKNKMLNLGLLMVLGNLGLLTVPVGFETFLNMGLLKVLGNLRLLTVPVFQGLTLLICLITGL</sequence>
<keyword evidence="1" id="KW-0472">Membrane</keyword>
<accession>A0AAV2RJK3</accession>
<name>A0AAV2RJK3_MEGNR</name>
<protein>
    <submittedName>
        <fullName evidence="2">Uncharacterized protein</fullName>
    </submittedName>
</protein>
<evidence type="ECO:0000256" key="1">
    <source>
        <dbReference type="SAM" id="Phobius"/>
    </source>
</evidence>
<comment type="caution">
    <text evidence="2">The sequence shown here is derived from an EMBL/GenBank/DDBJ whole genome shotgun (WGS) entry which is preliminary data.</text>
</comment>
<dbReference type="Proteomes" id="UP001497623">
    <property type="component" value="Unassembled WGS sequence"/>
</dbReference>
<organism evidence="2 3">
    <name type="scientific">Meganyctiphanes norvegica</name>
    <name type="common">Northern krill</name>
    <name type="synonym">Thysanopoda norvegica</name>
    <dbReference type="NCBI Taxonomy" id="48144"/>
    <lineage>
        <taxon>Eukaryota</taxon>
        <taxon>Metazoa</taxon>
        <taxon>Ecdysozoa</taxon>
        <taxon>Arthropoda</taxon>
        <taxon>Crustacea</taxon>
        <taxon>Multicrustacea</taxon>
        <taxon>Malacostraca</taxon>
        <taxon>Eumalacostraca</taxon>
        <taxon>Eucarida</taxon>
        <taxon>Euphausiacea</taxon>
        <taxon>Euphausiidae</taxon>
        <taxon>Meganyctiphanes</taxon>
    </lineage>
</organism>
<evidence type="ECO:0000313" key="3">
    <source>
        <dbReference type="Proteomes" id="UP001497623"/>
    </source>
</evidence>
<feature type="transmembrane region" description="Helical" evidence="1">
    <location>
        <begin position="117"/>
        <end position="137"/>
    </location>
</feature>
<dbReference type="AlphaFoldDB" id="A0AAV2RJK3"/>
<gene>
    <name evidence="2" type="ORF">MNOR_LOCUS26064</name>
</gene>
<proteinExistence type="predicted"/>
<keyword evidence="1" id="KW-0812">Transmembrane</keyword>
<evidence type="ECO:0000313" key="2">
    <source>
        <dbReference type="EMBL" id="CAL4128375.1"/>
    </source>
</evidence>
<keyword evidence="3" id="KW-1185">Reference proteome</keyword>
<dbReference type="EMBL" id="CAXKWB010025569">
    <property type="protein sequence ID" value="CAL4128375.1"/>
    <property type="molecule type" value="Genomic_DNA"/>
</dbReference>
<reference evidence="2 3" key="1">
    <citation type="submission" date="2024-05" db="EMBL/GenBank/DDBJ databases">
        <authorList>
            <person name="Wallberg A."/>
        </authorList>
    </citation>
    <scope>NUCLEOTIDE SEQUENCE [LARGE SCALE GENOMIC DNA]</scope>
</reference>
<feature type="transmembrane region" description="Helical" evidence="1">
    <location>
        <begin position="82"/>
        <end position="102"/>
    </location>
</feature>
<keyword evidence="1" id="KW-1133">Transmembrane helix</keyword>